<keyword evidence="4" id="KW-1185">Reference proteome</keyword>
<dbReference type="Pfam" id="PF12869">
    <property type="entry name" value="tRNA_anti-like"/>
    <property type="match status" value="1"/>
</dbReference>
<dbReference type="Proteomes" id="UP000194800">
    <property type="component" value="Unassembled WGS sequence"/>
</dbReference>
<proteinExistence type="predicted"/>
<dbReference type="EMBL" id="NART01000007">
    <property type="protein sequence ID" value="OTQ11285.1"/>
    <property type="molecule type" value="Genomic_DNA"/>
</dbReference>
<dbReference type="AlphaFoldDB" id="A0A242NLX4"/>
<feature type="chain" id="PRO_5012467350" evidence="1">
    <location>
        <begin position="20"/>
        <end position="234"/>
    </location>
</feature>
<keyword evidence="1" id="KW-0732">Signal</keyword>
<evidence type="ECO:0000313" key="4">
    <source>
        <dbReference type="Proteomes" id="UP000194800"/>
    </source>
</evidence>
<evidence type="ECO:0000256" key="1">
    <source>
        <dbReference type="SAM" id="SignalP"/>
    </source>
</evidence>
<evidence type="ECO:0000313" key="3">
    <source>
        <dbReference type="EMBL" id="OTQ11285.1"/>
    </source>
</evidence>
<dbReference type="RefSeq" id="WP_086300419.1">
    <property type="nucleotide sequence ID" value="NZ_MZNE01000041.1"/>
</dbReference>
<reference evidence="4 5" key="1">
    <citation type="submission" date="2017-03" db="EMBL/GenBank/DDBJ databases">
        <title>Comparative genomics of honeybee gut symbionts reveal geographically distinct and subgroup specific antibiotic resistance.</title>
        <authorList>
            <person name="Ludvigsen J."/>
            <person name="Porcellato D."/>
            <person name="Labee-Lund T.M."/>
            <person name="Amdam G.V."/>
            <person name="Rudi K."/>
        </authorList>
    </citation>
    <scope>NUCLEOTIDE SEQUENCE [LARGE SCALE GENOMIC DNA]</scope>
    <source>
        <strain evidence="2 5">A-7-12</strain>
        <strain evidence="3 4">A-9-12</strain>
    </source>
</reference>
<comment type="caution">
    <text evidence="2">The sequence shown here is derived from an EMBL/GenBank/DDBJ whole genome shotgun (WGS) entry which is preliminary data.</text>
</comment>
<name>A0A242NLX4_9GAMM</name>
<dbReference type="Proteomes" id="UP000194977">
    <property type="component" value="Unassembled WGS sequence"/>
</dbReference>
<dbReference type="OrthoDB" id="7067614at2"/>
<feature type="signal peptide" evidence="1">
    <location>
        <begin position="1"/>
        <end position="19"/>
    </location>
</feature>
<dbReference type="InterPro" id="IPR024422">
    <property type="entry name" value="Protein_unknown_function_OB"/>
</dbReference>
<organism evidence="2 5">
    <name type="scientific">Gilliamella apicola</name>
    <dbReference type="NCBI Taxonomy" id="1196095"/>
    <lineage>
        <taxon>Bacteria</taxon>
        <taxon>Pseudomonadati</taxon>
        <taxon>Pseudomonadota</taxon>
        <taxon>Gammaproteobacteria</taxon>
        <taxon>Orbales</taxon>
        <taxon>Orbaceae</taxon>
        <taxon>Gilliamella</taxon>
    </lineage>
</organism>
<evidence type="ECO:0000313" key="5">
    <source>
        <dbReference type="Proteomes" id="UP000194977"/>
    </source>
</evidence>
<evidence type="ECO:0000313" key="2">
    <source>
        <dbReference type="EMBL" id="OTQ01639.1"/>
    </source>
</evidence>
<gene>
    <name evidence="3" type="ORF">B6C91_02830</name>
    <name evidence="2" type="ORF">B6D08_00105</name>
</gene>
<dbReference type="EMBL" id="NARP01000001">
    <property type="protein sequence ID" value="OTQ01639.1"/>
    <property type="molecule type" value="Genomic_DNA"/>
</dbReference>
<accession>A0A242NLX4</accession>
<sequence length="234" mass="26773">MKKIIAISILTLVSFSSFANDNARRLIEMLIKDDIAVFRNEGNAMLSDLIPIVNASQLINEYSNNQYKYEKAYNNQVINIKTVASGVKTDLLGDPFVVANGKNQFEYVSLELKNKDDAMNINKGDKLDLICVGTKDNVMFPVLKKCVMSDSYFQNFLEKTMNNINKLNESDTPKNFYDTFYLALWKYDIEKPNILDKYKAYKDLMNDKPIFDEVIALVQANSTEENLIITMPKP</sequence>
<protein>
    <submittedName>
        <fullName evidence="2">Uncharacterized protein</fullName>
    </submittedName>
</protein>